<dbReference type="GO" id="GO:0003677">
    <property type="term" value="F:DNA binding"/>
    <property type="evidence" value="ECO:0007669"/>
    <property type="project" value="UniProtKB-KW"/>
</dbReference>
<dbReference type="PANTHER" id="PTHR10804:SF11">
    <property type="entry name" value="PROLIFERATION-ASSOCIATED PROTEIN 2G4"/>
    <property type="match status" value="1"/>
</dbReference>
<dbReference type="Proteomes" id="UP000287166">
    <property type="component" value="Unassembled WGS sequence"/>
</dbReference>
<reference evidence="4 5" key="1">
    <citation type="journal article" date="2018" name="Sci. Rep.">
        <title>Genome sequence of the cauliflower mushroom Sparassis crispa (Hanabiratake) and its association with beneficial usage.</title>
        <authorList>
            <person name="Kiyama R."/>
            <person name="Furutani Y."/>
            <person name="Kawaguchi K."/>
            <person name="Nakanishi T."/>
        </authorList>
    </citation>
    <scope>NUCLEOTIDE SEQUENCE [LARGE SCALE GENOMIC DNA]</scope>
</reference>
<dbReference type="STRING" id="139825.A0A401H0S2"/>
<feature type="region of interest" description="Disordered" evidence="2">
    <location>
        <begin position="366"/>
        <end position="396"/>
    </location>
</feature>
<dbReference type="OrthoDB" id="5876363at2759"/>
<accession>A0A401H0S2</accession>
<comment type="caution">
    <text evidence="4">The sequence shown here is derived from an EMBL/GenBank/DDBJ whole genome shotgun (WGS) entry which is preliminary data.</text>
</comment>
<proteinExistence type="inferred from homology"/>
<dbReference type="FunCoup" id="A0A401H0S2">
    <property type="interactions" value="865"/>
</dbReference>
<evidence type="ECO:0000256" key="1">
    <source>
        <dbReference type="ARBA" id="ARBA00007319"/>
    </source>
</evidence>
<dbReference type="Gene3D" id="3.90.230.10">
    <property type="entry name" value="Creatinase/methionine aminopeptidase superfamily"/>
    <property type="match status" value="1"/>
</dbReference>
<comment type="similarity">
    <text evidence="1">Belongs to the peptidase M24 family.</text>
</comment>
<dbReference type="InParanoid" id="A0A401H0S2"/>
<dbReference type="InterPro" id="IPR000994">
    <property type="entry name" value="Pept_M24"/>
</dbReference>
<dbReference type="InterPro" id="IPR004545">
    <property type="entry name" value="PA2G4"/>
</dbReference>
<dbReference type="InterPro" id="IPR036388">
    <property type="entry name" value="WH-like_DNA-bd_sf"/>
</dbReference>
<dbReference type="PANTHER" id="PTHR10804">
    <property type="entry name" value="PROTEASE FAMILY M24 METHIONYL AMINOPEPTIDASE, AMINOPEPTIDASE P"/>
    <property type="match status" value="1"/>
</dbReference>
<evidence type="ECO:0000313" key="4">
    <source>
        <dbReference type="EMBL" id="GBE87990.1"/>
    </source>
</evidence>
<keyword evidence="4" id="KW-0238">DNA-binding</keyword>
<evidence type="ECO:0000259" key="3">
    <source>
        <dbReference type="Pfam" id="PF00557"/>
    </source>
</evidence>
<dbReference type="Gene3D" id="1.10.10.10">
    <property type="entry name" value="Winged helix-like DNA-binding domain superfamily/Winged helix DNA-binding domain"/>
    <property type="match status" value="1"/>
</dbReference>
<dbReference type="InterPro" id="IPR036390">
    <property type="entry name" value="WH_DNA-bd_sf"/>
</dbReference>
<dbReference type="GeneID" id="38784907"/>
<evidence type="ECO:0000313" key="5">
    <source>
        <dbReference type="Proteomes" id="UP000287166"/>
    </source>
</evidence>
<dbReference type="FunFam" id="1.10.10.10:FF:000029">
    <property type="entry name" value="Proliferation-associated 2G4, a"/>
    <property type="match status" value="1"/>
</dbReference>
<dbReference type="NCBIfam" id="TIGR00495">
    <property type="entry name" value="crvDNA_42K"/>
    <property type="match status" value="1"/>
</dbReference>
<dbReference type="InterPro" id="IPR036005">
    <property type="entry name" value="Creatinase/aminopeptidase-like"/>
</dbReference>
<dbReference type="SUPFAM" id="SSF46785">
    <property type="entry name" value="Winged helix' DNA-binding domain"/>
    <property type="match status" value="1"/>
</dbReference>
<dbReference type="Pfam" id="PF00557">
    <property type="entry name" value="Peptidase_M24"/>
    <property type="match status" value="1"/>
</dbReference>
<organism evidence="4 5">
    <name type="scientific">Sparassis crispa</name>
    <dbReference type="NCBI Taxonomy" id="139825"/>
    <lineage>
        <taxon>Eukaryota</taxon>
        <taxon>Fungi</taxon>
        <taxon>Dikarya</taxon>
        <taxon>Basidiomycota</taxon>
        <taxon>Agaricomycotina</taxon>
        <taxon>Agaricomycetes</taxon>
        <taxon>Polyporales</taxon>
        <taxon>Sparassidaceae</taxon>
        <taxon>Sparassis</taxon>
    </lineage>
</organism>
<dbReference type="EMBL" id="BFAD01000012">
    <property type="protein sequence ID" value="GBE87990.1"/>
    <property type="molecule type" value="Genomic_DNA"/>
</dbReference>
<protein>
    <submittedName>
        <fullName evidence="4">Curved DNA-binding protein</fullName>
    </submittedName>
</protein>
<sequence>MSEAAKPAAKPAEEPSTAQADFTKYKTAADIVHNVMKKLVELSVEGAKVLDLCVEGDKLIEQGTGAVYNKSAKGVKVSKGLAFPTSVSVNNAVAHFSPLASDPLSEQTLAQNDVVKLHVGAHIDGFAAVSAETLVVGATEQDPVTGRRADVLKAAWSAAEIAMRLVKVGNKNWTITDTVNKVTAAWGCKAVEGMLSCQQMQNVIDGKKRIILNPSEAQKKEFETATFAENEVYGIDILISSGEDGKARLEESRTTIYQKDSNVTYQLKMKTSRAVFSEVQKKAGAFPFNVRSLEDEKRARLGLQEAVQHGLVKPYEVVFTPANTFVAGFHFTIALLPAGPAMISHPPVWYKPELVKTEKELQDEELKELLTKPLREDKKSRKKKAKAEESETAEGA</sequence>
<dbReference type="InterPro" id="IPR047113">
    <property type="entry name" value="PA2G4/ARX1"/>
</dbReference>
<keyword evidence="5" id="KW-1185">Reference proteome</keyword>
<gene>
    <name evidence="4" type="ORF">SCP_1202160</name>
</gene>
<feature type="domain" description="Peptidase M24" evidence="3">
    <location>
        <begin position="24"/>
        <end position="188"/>
    </location>
</feature>
<evidence type="ECO:0000256" key="2">
    <source>
        <dbReference type="SAM" id="MobiDB-lite"/>
    </source>
</evidence>
<dbReference type="SUPFAM" id="SSF55920">
    <property type="entry name" value="Creatinase/aminopeptidase"/>
    <property type="match status" value="1"/>
</dbReference>
<dbReference type="RefSeq" id="XP_027618903.1">
    <property type="nucleotide sequence ID" value="XM_027763102.1"/>
</dbReference>
<dbReference type="CDD" id="cd01089">
    <property type="entry name" value="PA2G4-like"/>
    <property type="match status" value="1"/>
</dbReference>
<feature type="compositionally biased region" description="Basic and acidic residues" evidence="2">
    <location>
        <begin position="367"/>
        <end position="379"/>
    </location>
</feature>
<dbReference type="AlphaFoldDB" id="A0A401H0S2"/>
<name>A0A401H0S2_9APHY</name>